<dbReference type="EMBL" id="CAJPEX010002549">
    <property type="protein sequence ID" value="CAG0921148.1"/>
    <property type="molecule type" value="Genomic_DNA"/>
</dbReference>
<proteinExistence type="predicted"/>
<gene>
    <name evidence="3" type="ORF">NMOB1V02_LOCUS8651</name>
</gene>
<keyword evidence="4" id="KW-1185">Reference proteome</keyword>
<feature type="transmembrane region" description="Helical" evidence="1">
    <location>
        <begin position="69"/>
        <end position="93"/>
    </location>
</feature>
<sequence>MTGIVYGILVIAVSVISLSTGYDYDENDTYKENLFKNLQYTAMGMGVLFIISSCLLVHGVQKENRFFQIPWLVCTGLQIVEIFIGAVMTFVSLNVTASMIFALVLNMIVGAGFCYCFFVVYQHYQLLIFLAKPEALRFVITALVLILGSTSGATSFRVADIRYGANVEHLLVALRKGAWEPNLGLVKPGFGSQALGECVSEDYCQFRLASSM</sequence>
<dbReference type="InterPro" id="IPR054291">
    <property type="entry name" value="DUF7027"/>
</dbReference>
<keyword evidence="1" id="KW-1133">Transmembrane helix</keyword>
<organism evidence="3">
    <name type="scientific">Notodromas monacha</name>
    <dbReference type="NCBI Taxonomy" id="399045"/>
    <lineage>
        <taxon>Eukaryota</taxon>
        <taxon>Metazoa</taxon>
        <taxon>Ecdysozoa</taxon>
        <taxon>Arthropoda</taxon>
        <taxon>Crustacea</taxon>
        <taxon>Oligostraca</taxon>
        <taxon>Ostracoda</taxon>
        <taxon>Podocopa</taxon>
        <taxon>Podocopida</taxon>
        <taxon>Cypridocopina</taxon>
        <taxon>Cypridoidea</taxon>
        <taxon>Cyprididae</taxon>
        <taxon>Notodromas</taxon>
    </lineage>
</organism>
<keyword evidence="1" id="KW-0812">Transmembrane</keyword>
<name>A0A7R9BVG8_9CRUS</name>
<dbReference type="OrthoDB" id="6572371at2759"/>
<keyword evidence="1" id="KW-0472">Membrane</keyword>
<evidence type="ECO:0000313" key="3">
    <source>
        <dbReference type="EMBL" id="CAD7280996.1"/>
    </source>
</evidence>
<dbReference type="Proteomes" id="UP000678499">
    <property type="component" value="Unassembled WGS sequence"/>
</dbReference>
<dbReference type="AlphaFoldDB" id="A0A7R9BVG8"/>
<feature type="domain" description="DUF7027" evidence="2">
    <location>
        <begin position="10"/>
        <end position="94"/>
    </location>
</feature>
<feature type="transmembrane region" description="Helical" evidence="1">
    <location>
        <begin position="37"/>
        <end position="57"/>
    </location>
</feature>
<feature type="transmembrane region" description="Helical" evidence="1">
    <location>
        <begin position="99"/>
        <end position="124"/>
    </location>
</feature>
<evidence type="ECO:0000313" key="4">
    <source>
        <dbReference type="Proteomes" id="UP000678499"/>
    </source>
</evidence>
<reference evidence="3" key="1">
    <citation type="submission" date="2020-11" db="EMBL/GenBank/DDBJ databases">
        <authorList>
            <person name="Tran Van P."/>
        </authorList>
    </citation>
    <scope>NUCLEOTIDE SEQUENCE</scope>
</reference>
<dbReference type="Pfam" id="PF22954">
    <property type="entry name" value="DUF7027"/>
    <property type="match status" value="1"/>
</dbReference>
<protein>
    <recommendedName>
        <fullName evidence="2">DUF7027 domain-containing protein</fullName>
    </recommendedName>
</protein>
<feature type="transmembrane region" description="Helical" evidence="1">
    <location>
        <begin position="136"/>
        <end position="156"/>
    </location>
</feature>
<dbReference type="EMBL" id="OA884586">
    <property type="protein sequence ID" value="CAD7280996.1"/>
    <property type="molecule type" value="Genomic_DNA"/>
</dbReference>
<accession>A0A7R9BVG8</accession>
<evidence type="ECO:0000259" key="2">
    <source>
        <dbReference type="Pfam" id="PF22954"/>
    </source>
</evidence>
<evidence type="ECO:0000256" key="1">
    <source>
        <dbReference type="SAM" id="Phobius"/>
    </source>
</evidence>